<dbReference type="GO" id="GO:0030170">
    <property type="term" value="F:pyridoxal phosphate binding"/>
    <property type="evidence" value="ECO:0007669"/>
    <property type="project" value="InterPro"/>
</dbReference>
<dbReference type="Gene3D" id="2.40.33.20">
    <property type="entry name" value="PK beta-barrel domain-like"/>
    <property type="match status" value="1"/>
</dbReference>
<dbReference type="GO" id="GO:0030151">
    <property type="term" value="F:molybdenum ion binding"/>
    <property type="evidence" value="ECO:0007669"/>
    <property type="project" value="InterPro"/>
</dbReference>
<dbReference type="Pfam" id="PF03476">
    <property type="entry name" value="MOSC_N"/>
    <property type="match status" value="1"/>
</dbReference>
<dbReference type="PANTHER" id="PTHR36930">
    <property type="entry name" value="METAL-SULFUR CLUSTER BIOSYNTHESIS PROTEINS YUAD-RELATED"/>
    <property type="match status" value="1"/>
</dbReference>
<evidence type="ECO:0000259" key="1">
    <source>
        <dbReference type="PROSITE" id="PS51340"/>
    </source>
</evidence>
<dbReference type="InterPro" id="IPR052716">
    <property type="entry name" value="MOSC_domain"/>
</dbReference>
<gene>
    <name evidence="2" type="ORF">GCM10010991_27860</name>
</gene>
<evidence type="ECO:0000313" key="2">
    <source>
        <dbReference type="EMBL" id="GGO35513.1"/>
    </source>
</evidence>
<dbReference type="PANTHER" id="PTHR36930:SF1">
    <property type="entry name" value="MOSC DOMAIN-CONTAINING PROTEIN"/>
    <property type="match status" value="1"/>
</dbReference>
<dbReference type="AlphaFoldDB" id="A0A917YLQ7"/>
<dbReference type="RefSeq" id="WP_146287337.1">
    <property type="nucleotide sequence ID" value="NZ_BMLP01000006.1"/>
</dbReference>
<dbReference type="InterPro" id="IPR005302">
    <property type="entry name" value="MoCF_Sase_C"/>
</dbReference>
<reference evidence="2 3" key="1">
    <citation type="journal article" date="2014" name="Int. J. Syst. Evol. Microbiol.">
        <title>Complete genome sequence of Corynebacterium casei LMG S-19264T (=DSM 44701T), isolated from a smear-ripened cheese.</title>
        <authorList>
            <consortium name="US DOE Joint Genome Institute (JGI-PGF)"/>
            <person name="Walter F."/>
            <person name="Albersmeier A."/>
            <person name="Kalinowski J."/>
            <person name="Ruckert C."/>
        </authorList>
    </citation>
    <scope>NUCLEOTIDE SEQUENCE [LARGE SCALE GENOMIC DNA]</scope>
    <source>
        <strain evidence="2 3">CGMCC 1.7029</strain>
    </source>
</reference>
<evidence type="ECO:0000313" key="3">
    <source>
        <dbReference type="Proteomes" id="UP000598196"/>
    </source>
</evidence>
<dbReference type="Pfam" id="PF03473">
    <property type="entry name" value="MOSC"/>
    <property type="match status" value="1"/>
</dbReference>
<dbReference type="EMBL" id="BMLP01000006">
    <property type="protein sequence ID" value="GGO35513.1"/>
    <property type="molecule type" value="Genomic_DNA"/>
</dbReference>
<organism evidence="2 3">
    <name type="scientific">Gemmobacter aquaticus</name>
    <dbReference type="NCBI Taxonomy" id="490185"/>
    <lineage>
        <taxon>Bacteria</taxon>
        <taxon>Pseudomonadati</taxon>
        <taxon>Pseudomonadota</taxon>
        <taxon>Alphaproteobacteria</taxon>
        <taxon>Rhodobacterales</taxon>
        <taxon>Paracoccaceae</taxon>
        <taxon>Gemmobacter</taxon>
    </lineage>
</organism>
<proteinExistence type="predicted"/>
<name>A0A917YLQ7_9RHOB</name>
<dbReference type="SUPFAM" id="SSF50800">
    <property type="entry name" value="PK beta-barrel domain-like"/>
    <property type="match status" value="1"/>
</dbReference>
<dbReference type="OrthoDB" id="581532at2"/>
<dbReference type="Proteomes" id="UP000598196">
    <property type="component" value="Unassembled WGS sequence"/>
</dbReference>
<dbReference type="GO" id="GO:0003824">
    <property type="term" value="F:catalytic activity"/>
    <property type="evidence" value="ECO:0007669"/>
    <property type="project" value="InterPro"/>
</dbReference>
<accession>A0A917YLQ7</accession>
<comment type="caution">
    <text evidence="2">The sequence shown here is derived from an EMBL/GenBank/DDBJ whole genome shotgun (WGS) entry which is preliminary data.</text>
</comment>
<feature type="domain" description="MOSC" evidence="1">
    <location>
        <begin position="108"/>
        <end position="248"/>
    </location>
</feature>
<keyword evidence="3" id="KW-1185">Reference proteome</keyword>
<dbReference type="InterPro" id="IPR005303">
    <property type="entry name" value="MOCOS_middle"/>
</dbReference>
<dbReference type="InterPro" id="IPR011037">
    <property type="entry name" value="Pyrv_Knase-like_insert_dom_sf"/>
</dbReference>
<dbReference type="PROSITE" id="PS51340">
    <property type="entry name" value="MOSC"/>
    <property type="match status" value="1"/>
</dbReference>
<protein>
    <submittedName>
        <fullName evidence="2">Molybdenum cofactor biosysynthesis protein</fullName>
    </submittedName>
</protein>
<sequence>MTGRLANICRHPIKGHGREELASVRLLAGEGLPWDRFWAVAHEAAKLRDGWSPCANFARGAKAPQLMAITCALDEEARSVTLRHPERGEITIQPDATEDLPAFLDWVGPLNPPERAQPTRIVSAGVAMTDSAFPSISIVNLASLAELSAHVGIPLSAHRFRANLWVEGWKPWQEWEMIGRRLHIGDTVLEVRERITRCNATKVDLESGIPNADTLGTLEVHYGHRDFGVYATVVQGGKIALDQEIVLQ</sequence>